<dbReference type="EMBL" id="CAJHNJ030000008">
    <property type="protein sequence ID" value="CAG9103754.1"/>
    <property type="molecule type" value="Genomic_DNA"/>
</dbReference>
<gene>
    <name evidence="2" type="ORF">PLXY2_LOCUS3056</name>
</gene>
<evidence type="ECO:0000256" key="1">
    <source>
        <dbReference type="SAM" id="SignalP"/>
    </source>
</evidence>
<proteinExistence type="predicted"/>
<keyword evidence="1" id="KW-0732">Signal</keyword>
<keyword evidence="3" id="KW-1185">Reference proteome</keyword>
<feature type="chain" id="PRO_5035833341" evidence="1">
    <location>
        <begin position="33"/>
        <end position="121"/>
    </location>
</feature>
<protein>
    <submittedName>
        <fullName evidence="2">(diamondback moth) hypothetical protein</fullName>
    </submittedName>
</protein>
<dbReference type="InterPro" id="IPR031734">
    <property type="entry name" value="MBF2"/>
</dbReference>
<evidence type="ECO:0000313" key="3">
    <source>
        <dbReference type="Proteomes" id="UP000653454"/>
    </source>
</evidence>
<dbReference type="Pfam" id="PF15868">
    <property type="entry name" value="MBF2"/>
    <property type="match status" value="1"/>
</dbReference>
<dbReference type="AlphaFoldDB" id="A0A8S4DRJ8"/>
<comment type="caution">
    <text evidence="2">The sequence shown here is derived from an EMBL/GenBank/DDBJ whole genome shotgun (WGS) entry which is preliminary data.</text>
</comment>
<accession>A0A8S4DRJ8</accession>
<feature type="signal peptide" evidence="1">
    <location>
        <begin position="1"/>
        <end position="32"/>
    </location>
</feature>
<dbReference type="Proteomes" id="UP000653454">
    <property type="component" value="Unassembled WGS sequence"/>
</dbReference>
<organism evidence="2 3">
    <name type="scientific">Plutella xylostella</name>
    <name type="common">Diamondback moth</name>
    <name type="synonym">Plutella maculipennis</name>
    <dbReference type="NCBI Taxonomy" id="51655"/>
    <lineage>
        <taxon>Eukaryota</taxon>
        <taxon>Metazoa</taxon>
        <taxon>Ecdysozoa</taxon>
        <taxon>Arthropoda</taxon>
        <taxon>Hexapoda</taxon>
        <taxon>Insecta</taxon>
        <taxon>Pterygota</taxon>
        <taxon>Neoptera</taxon>
        <taxon>Endopterygota</taxon>
        <taxon>Lepidoptera</taxon>
        <taxon>Glossata</taxon>
        <taxon>Ditrysia</taxon>
        <taxon>Yponomeutoidea</taxon>
        <taxon>Plutellidae</taxon>
        <taxon>Plutella</taxon>
    </lineage>
</organism>
<evidence type="ECO:0000313" key="2">
    <source>
        <dbReference type="EMBL" id="CAG9103754.1"/>
    </source>
</evidence>
<sequence length="121" mass="13234">MVENSLKPTHLFFTMLFRALLLISLAAMAAQAYDLSVGSRGRVAYSENVSLAKIPLTVREKTVSWSSPNNQPIRGVFAIDQQLGSKARPSISAGGLGFPYVTLRLKGERGEKLAYKVEVHV</sequence>
<name>A0A8S4DRJ8_PLUXY</name>
<reference evidence="2" key="1">
    <citation type="submission" date="2020-11" db="EMBL/GenBank/DDBJ databases">
        <authorList>
            <person name="Whiteford S."/>
        </authorList>
    </citation>
    <scope>NUCLEOTIDE SEQUENCE</scope>
</reference>